<keyword evidence="2" id="KW-0732">Signal</keyword>
<name>A0ABQ3LNP3_9PSEU</name>
<reference evidence="4" key="1">
    <citation type="journal article" date="2019" name="Int. J. Syst. Evol. Microbiol.">
        <title>The Global Catalogue of Microorganisms (GCM) 10K type strain sequencing project: providing services to taxonomists for standard genome sequencing and annotation.</title>
        <authorList>
            <consortium name="The Broad Institute Genomics Platform"/>
            <consortium name="The Broad Institute Genome Sequencing Center for Infectious Disease"/>
            <person name="Wu L."/>
            <person name="Ma J."/>
        </authorList>
    </citation>
    <scope>NUCLEOTIDE SEQUENCE [LARGE SCALE GENOMIC DNA]</scope>
    <source>
        <strain evidence="4">CGMCC 4.7683</strain>
    </source>
</reference>
<dbReference type="PROSITE" id="PS51257">
    <property type="entry name" value="PROKAR_LIPOPROTEIN"/>
    <property type="match status" value="1"/>
</dbReference>
<evidence type="ECO:0000256" key="2">
    <source>
        <dbReference type="SAM" id="SignalP"/>
    </source>
</evidence>
<evidence type="ECO:0000256" key="1">
    <source>
        <dbReference type="SAM" id="MobiDB-lite"/>
    </source>
</evidence>
<proteinExistence type="predicted"/>
<dbReference type="InterPro" id="IPR024520">
    <property type="entry name" value="DUF3558"/>
</dbReference>
<feature type="compositionally biased region" description="Low complexity" evidence="1">
    <location>
        <begin position="18"/>
        <end position="45"/>
    </location>
</feature>
<dbReference type="RefSeq" id="WP_191256253.1">
    <property type="nucleotide sequence ID" value="NZ_BNAY01000004.1"/>
</dbReference>
<evidence type="ECO:0000313" key="3">
    <source>
        <dbReference type="EMBL" id="GHH21808.1"/>
    </source>
</evidence>
<feature type="region of interest" description="Disordered" evidence="1">
    <location>
        <begin position="18"/>
        <end position="51"/>
    </location>
</feature>
<dbReference type="Pfam" id="PF12079">
    <property type="entry name" value="DUF3558"/>
    <property type="match status" value="1"/>
</dbReference>
<sequence length="206" mass="21437">MRRTILILSATALTLVACSPPTTNGTPTPTNGGANPNPSNSAGPAPEAPKVGDPIELAQIKRTPCRALTDIQAKQILGPTIEHVEQLDGSAGPACRWSVPSTAQPRVNVIFSNLPDSGTAKFYAAKGTTYKLLEPLAPIDGYPVTAYDTKDERASEGRCSVALGTSDTQTISISLEQSTANIGKKDPCDAAREAAIRVLATVRGGN</sequence>
<evidence type="ECO:0008006" key="5">
    <source>
        <dbReference type="Google" id="ProtNLM"/>
    </source>
</evidence>
<feature type="chain" id="PRO_5045198167" description="DUF3558 domain-containing protein" evidence="2">
    <location>
        <begin position="26"/>
        <end position="206"/>
    </location>
</feature>
<dbReference type="Proteomes" id="UP000635387">
    <property type="component" value="Unassembled WGS sequence"/>
</dbReference>
<evidence type="ECO:0000313" key="4">
    <source>
        <dbReference type="Proteomes" id="UP000635387"/>
    </source>
</evidence>
<comment type="caution">
    <text evidence="3">The sequence shown here is derived from an EMBL/GenBank/DDBJ whole genome shotgun (WGS) entry which is preliminary data.</text>
</comment>
<organism evidence="3 4">
    <name type="scientific">Amycolatopsis oliviviridis</name>
    <dbReference type="NCBI Taxonomy" id="1471590"/>
    <lineage>
        <taxon>Bacteria</taxon>
        <taxon>Bacillati</taxon>
        <taxon>Actinomycetota</taxon>
        <taxon>Actinomycetes</taxon>
        <taxon>Pseudonocardiales</taxon>
        <taxon>Pseudonocardiaceae</taxon>
        <taxon>Amycolatopsis</taxon>
    </lineage>
</organism>
<feature type="signal peptide" evidence="2">
    <location>
        <begin position="1"/>
        <end position="25"/>
    </location>
</feature>
<dbReference type="EMBL" id="BNAY01000004">
    <property type="protein sequence ID" value="GHH21808.1"/>
    <property type="molecule type" value="Genomic_DNA"/>
</dbReference>
<accession>A0ABQ3LNP3</accession>
<keyword evidence="4" id="KW-1185">Reference proteome</keyword>
<protein>
    <recommendedName>
        <fullName evidence="5">DUF3558 domain-containing protein</fullName>
    </recommendedName>
</protein>
<gene>
    <name evidence="3" type="ORF">GCM10017790_43330</name>
</gene>